<dbReference type="InterPro" id="IPR001753">
    <property type="entry name" value="Enoyl-CoA_hydra/iso"/>
</dbReference>
<organism evidence="2 3">
    <name type="scientific">Salinactinospora qingdaonensis</name>
    <dbReference type="NCBI Taxonomy" id="702744"/>
    <lineage>
        <taxon>Bacteria</taxon>
        <taxon>Bacillati</taxon>
        <taxon>Actinomycetota</taxon>
        <taxon>Actinomycetes</taxon>
        <taxon>Streptosporangiales</taxon>
        <taxon>Nocardiopsidaceae</taxon>
        <taxon>Salinactinospora</taxon>
    </lineage>
</organism>
<proteinExistence type="inferred from homology"/>
<gene>
    <name evidence="2" type="ORF">GCM10022402_10500</name>
</gene>
<keyword evidence="3" id="KW-1185">Reference proteome</keyword>
<comment type="caution">
    <text evidence="2">The sequence shown here is derived from an EMBL/GenBank/DDBJ whole genome shotgun (WGS) entry which is preliminary data.</text>
</comment>
<evidence type="ECO:0000313" key="3">
    <source>
        <dbReference type="Proteomes" id="UP001500908"/>
    </source>
</evidence>
<comment type="similarity">
    <text evidence="1">Belongs to the enoyl-CoA hydratase/isomerase family.</text>
</comment>
<accession>A0ABP7F540</accession>
<reference evidence="3" key="1">
    <citation type="journal article" date="2019" name="Int. J. Syst. Evol. Microbiol.">
        <title>The Global Catalogue of Microorganisms (GCM) 10K type strain sequencing project: providing services to taxonomists for standard genome sequencing and annotation.</title>
        <authorList>
            <consortium name="The Broad Institute Genomics Platform"/>
            <consortium name="The Broad Institute Genome Sequencing Center for Infectious Disease"/>
            <person name="Wu L."/>
            <person name="Ma J."/>
        </authorList>
    </citation>
    <scope>NUCLEOTIDE SEQUENCE [LARGE SCALE GENOMIC DNA]</scope>
    <source>
        <strain evidence="3">JCM 17137</strain>
    </source>
</reference>
<evidence type="ECO:0008006" key="4">
    <source>
        <dbReference type="Google" id="ProtNLM"/>
    </source>
</evidence>
<dbReference type="InterPro" id="IPR051683">
    <property type="entry name" value="Enoyl-CoA_Hydratase/Isomerase"/>
</dbReference>
<dbReference type="PANTHER" id="PTHR42964:SF1">
    <property type="entry name" value="POLYKETIDE BIOSYNTHESIS ENOYL-COA HYDRATASE PKSH-RELATED"/>
    <property type="match status" value="1"/>
</dbReference>
<dbReference type="SUPFAM" id="SSF52096">
    <property type="entry name" value="ClpP/crotonase"/>
    <property type="match status" value="1"/>
</dbReference>
<dbReference type="RefSeq" id="WP_344967838.1">
    <property type="nucleotide sequence ID" value="NZ_BAABDD010000003.1"/>
</dbReference>
<dbReference type="PANTHER" id="PTHR42964">
    <property type="entry name" value="ENOYL-COA HYDRATASE"/>
    <property type="match status" value="1"/>
</dbReference>
<dbReference type="Gene3D" id="3.90.226.10">
    <property type="entry name" value="2-enoyl-CoA Hydratase, Chain A, domain 1"/>
    <property type="match status" value="1"/>
</dbReference>
<dbReference type="EMBL" id="BAABDD010000003">
    <property type="protein sequence ID" value="GAA3731683.1"/>
    <property type="molecule type" value="Genomic_DNA"/>
</dbReference>
<evidence type="ECO:0000313" key="2">
    <source>
        <dbReference type="EMBL" id="GAA3731683.1"/>
    </source>
</evidence>
<dbReference type="Pfam" id="PF00378">
    <property type="entry name" value="ECH_1"/>
    <property type="match status" value="1"/>
</dbReference>
<name>A0ABP7F540_9ACTN</name>
<sequence length="227" mass="23514">MTITHLTDHQRLGTVALTGAGIGPDEIEELRTALADLRRNERDGLIVQAEPGALHGSHAPPGTALGDWLRATVHPVLRDLHAAAAPVVIAAQGRVSGLGLALCLRADVAVAAEAASFGLGRADNGDWFCGAPLHRLAGLGRRAAAELAVHGREVDAARAVDLGLVTEVAPTSELPAALQRVATRLNALPPGSGSLLARSLRQAAHLPFDTALRYDSHLVDALLAGED</sequence>
<evidence type="ECO:0000256" key="1">
    <source>
        <dbReference type="ARBA" id="ARBA00005254"/>
    </source>
</evidence>
<dbReference type="InterPro" id="IPR029045">
    <property type="entry name" value="ClpP/crotonase-like_dom_sf"/>
</dbReference>
<protein>
    <recommendedName>
        <fullName evidence="4">Enoyl-CoA hydratase/carnithine racemase</fullName>
    </recommendedName>
</protein>
<dbReference type="Proteomes" id="UP001500908">
    <property type="component" value="Unassembled WGS sequence"/>
</dbReference>